<feature type="region of interest" description="Disordered" evidence="1">
    <location>
        <begin position="242"/>
        <end position="265"/>
    </location>
</feature>
<proteinExistence type="predicted"/>
<gene>
    <name evidence="2" type="primary">g170</name>
    <name evidence="2" type="ORF">VP750_LOCUS143</name>
</gene>
<dbReference type="Gene3D" id="3.30.450.40">
    <property type="match status" value="1"/>
</dbReference>
<evidence type="ECO:0000313" key="2">
    <source>
        <dbReference type="EMBL" id="CAL5218484.1"/>
    </source>
</evidence>
<evidence type="ECO:0000313" key="3">
    <source>
        <dbReference type="Proteomes" id="UP001497392"/>
    </source>
</evidence>
<sequence>MQAQERWQRRRRASLRFPASRQQAADAPASKAEGGGASGSGLPRRTSPVSESGEPALGAYRGVYAGRTTSSDNTSAEGASTTTSDPYMAMVDEMIDRGSEFSLRGTDDELDVRSAVEASLGYEDLGAAEQDMRIRRRRLQSRRKWERVDSALTYKLPEARSQSLPMDHKSPVDALTEEPAGQQSLSSIYVATESAPASPFGSLQVAGSATRVSMLQDAGWEGPESLPEGPQRSISQQAIDRRMDSAQDVHPGQLGRPGIPRSMISGFNQPLPVIYSAQPSEAADTPKALELQRFELGSDEPGRGALGSPVASTGRGLSETPASIGSSSAPATLQLRTDKVTEGFRLGGTLTPRPGLPPTFSVQDPGPSSSSAPLSTAFSNLLAQSSGTPAMPSRLLRQRDVSNDPVLKTVCESVQSALNMPYISVTALANRRILTVALSSMPQEARMFGTGPFCSALLEPCTPGLHSIPDCQAEPILRDHPAVVGSPSVRMFAAAPLVSATGHRLGALCVGSSEPGALSPEHAKLMTNFAKAIVRRLQALKFVQLEAGEKAAMIEHCENELLATVLVNAATVDWHMLHANEAWRQLTGAELQKGVSTGLWESFEFLCAKALDESPTMAEEGEAGGGGCGGFIARGDAFSARVKRRPVGGGDGELMTLHFRPVHCPCQDSPDSSRGGEAEGSQLEPGAIFFTPFYTATAAPATSRRGADSARSTCGCACAIM</sequence>
<dbReference type="Proteomes" id="UP001497392">
    <property type="component" value="Unassembled WGS sequence"/>
</dbReference>
<organism evidence="2 3">
    <name type="scientific">Coccomyxa viridis</name>
    <dbReference type="NCBI Taxonomy" id="1274662"/>
    <lineage>
        <taxon>Eukaryota</taxon>
        <taxon>Viridiplantae</taxon>
        <taxon>Chlorophyta</taxon>
        <taxon>core chlorophytes</taxon>
        <taxon>Trebouxiophyceae</taxon>
        <taxon>Trebouxiophyceae incertae sedis</taxon>
        <taxon>Coccomyxaceae</taxon>
        <taxon>Coccomyxa</taxon>
    </lineage>
</organism>
<feature type="region of interest" description="Disordered" evidence="1">
    <location>
        <begin position="1"/>
        <end position="87"/>
    </location>
</feature>
<comment type="caution">
    <text evidence="2">The sequence shown here is derived from an EMBL/GenBank/DDBJ whole genome shotgun (WGS) entry which is preliminary data.</text>
</comment>
<dbReference type="InterPro" id="IPR029016">
    <property type="entry name" value="GAF-like_dom_sf"/>
</dbReference>
<name>A0ABP1FF36_9CHLO</name>
<feature type="compositionally biased region" description="Polar residues" evidence="1">
    <location>
        <begin position="67"/>
        <end position="85"/>
    </location>
</feature>
<feature type="region of interest" description="Disordered" evidence="1">
    <location>
        <begin position="159"/>
        <end position="180"/>
    </location>
</feature>
<dbReference type="SUPFAM" id="SSF55781">
    <property type="entry name" value="GAF domain-like"/>
    <property type="match status" value="1"/>
</dbReference>
<feature type="region of interest" description="Disordered" evidence="1">
    <location>
        <begin position="297"/>
        <end position="374"/>
    </location>
</feature>
<feature type="compositionally biased region" description="Polar residues" evidence="1">
    <location>
        <begin position="320"/>
        <end position="335"/>
    </location>
</feature>
<dbReference type="PANTHER" id="PTHR43102:SF2">
    <property type="entry name" value="GAF DOMAIN-CONTAINING PROTEIN"/>
    <property type="match status" value="1"/>
</dbReference>
<protein>
    <submittedName>
        <fullName evidence="2">G170 protein</fullName>
    </submittedName>
</protein>
<evidence type="ECO:0000256" key="1">
    <source>
        <dbReference type="SAM" id="MobiDB-lite"/>
    </source>
</evidence>
<dbReference type="EMBL" id="CAXHTA020000001">
    <property type="protein sequence ID" value="CAL5218484.1"/>
    <property type="molecule type" value="Genomic_DNA"/>
</dbReference>
<accession>A0ABP1FF36</accession>
<keyword evidence="3" id="KW-1185">Reference proteome</keyword>
<reference evidence="2 3" key="1">
    <citation type="submission" date="2024-06" db="EMBL/GenBank/DDBJ databases">
        <authorList>
            <person name="Kraege A."/>
            <person name="Thomma B."/>
        </authorList>
    </citation>
    <scope>NUCLEOTIDE SEQUENCE [LARGE SCALE GENOMIC DNA]</scope>
</reference>
<dbReference type="PANTHER" id="PTHR43102">
    <property type="entry name" value="SLR1143 PROTEIN"/>
    <property type="match status" value="1"/>
</dbReference>